<dbReference type="SUPFAM" id="SSF161098">
    <property type="entry name" value="MetI-like"/>
    <property type="match status" value="1"/>
</dbReference>
<organism evidence="8 9">
    <name type="scientific">Paenibacillus sepulcri</name>
    <dbReference type="NCBI Taxonomy" id="359917"/>
    <lineage>
        <taxon>Bacteria</taxon>
        <taxon>Bacillati</taxon>
        <taxon>Bacillota</taxon>
        <taxon>Bacilli</taxon>
        <taxon>Bacillales</taxon>
        <taxon>Paenibacillaceae</taxon>
        <taxon>Paenibacillus</taxon>
    </lineage>
</organism>
<evidence type="ECO:0000256" key="6">
    <source>
        <dbReference type="RuleBase" id="RU363032"/>
    </source>
</evidence>
<keyword evidence="4 6" id="KW-1133">Transmembrane helix</keyword>
<comment type="similarity">
    <text evidence="6">Belongs to the binding-protein-dependent transport system permease family.</text>
</comment>
<feature type="transmembrane region" description="Helical" evidence="6">
    <location>
        <begin position="157"/>
        <end position="173"/>
    </location>
</feature>
<keyword evidence="9" id="KW-1185">Reference proteome</keyword>
<keyword evidence="2 6" id="KW-0813">Transport</keyword>
<dbReference type="CDD" id="cd06261">
    <property type="entry name" value="TM_PBP2"/>
    <property type="match status" value="1"/>
</dbReference>
<dbReference type="PROSITE" id="PS50928">
    <property type="entry name" value="ABC_TM1"/>
    <property type="match status" value="1"/>
</dbReference>
<gene>
    <name evidence="8" type="ORF">K0U00_21275</name>
</gene>
<feature type="transmembrane region" description="Helical" evidence="6">
    <location>
        <begin position="51"/>
        <end position="75"/>
    </location>
</feature>
<dbReference type="PANTHER" id="PTHR43496">
    <property type="entry name" value="PROTEIN LPLB"/>
    <property type="match status" value="1"/>
</dbReference>
<evidence type="ECO:0000256" key="1">
    <source>
        <dbReference type="ARBA" id="ARBA00004141"/>
    </source>
</evidence>
<dbReference type="InterPro" id="IPR035906">
    <property type="entry name" value="MetI-like_sf"/>
</dbReference>
<dbReference type="PANTHER" id="PTHR43496:SF1">
    <property type="entry name" value="POLYGALACTURONAN_RHAMNOGALACTURONAN TRANSPORT SYSTEM PERMEASE PROTEIN YTEP"/>
    <property type="match status" value="1"/>
</dbReference>
<feature type="transmembrane region" description="Helical" evidence="6">
    <location>
        <begin position="312"/>
        <end position="337"/>
    </location>
</feature>
<evidence type="ECO:0000313" key="8">
    <source>
        <dbReference type="EMBL" id="MBW7456574.1"/>
    </source>
</evidence>
<evidence type="ECO:0000256" key="4">
    <source>
        <dbReference type="ARBA" id="ARBA00022989"/>
    </source>
</evidence>
<reference evidence="8 9" key="1">
    <citation type="submission" date="2021-07" db="EMBL/GenBank/DDBJ databases">
        <title>Paenibacillus radiodurans sp. nov., isolated from the southeastern edge of Tengger Desert.</title>
        <authorList>
            <person name="Zhang G."/>
        </authorList>
    </citation>
    <scope>NUCLEOTIDE SEQUENCE [LARGE SCALE GENOMIC DNA]</scope>
    <source>
        <strain evidence="8 9">CCM 7311</strain>
    </source>
</reference>
<evidence type="ECO:0000256" key="2">
    <source>
        <dbReference type="ARBA" id="ARBA00022448"/>
    </source>
</evidence>
<dbReference type="InterPro" id="IPR000515">
    <property type="entry name" value="MetI-like"/>
</dbReference>
<sequence length="346" mass="38499">MAAVSNYCGFGKERKALSAELKQSPLITASSQSASSGSVWRRLKKEKYPQIFVWIGILLLVIFHFLPLFGILMAFKDYSVTDGIRGIFTSPWVGFKYFEEFYNDYQFHNIVRNTLALSLLKLVFTFPVPILFALMLNEVRIHWFKRAVQTVSYLPHFISWVVVYGFIVVFLSGESGMVNHFLMSVGIIDEPIGFLTNPDHFWGLAVGSAIWKEMGWWTIIFLAAVSGIDPSLYEAAQIDGAGRLSRIWHVTLPGIKGTIVVVLILALGSLLGGGLVGSNFEQAFLLGNPLNADKSEILQTYAFRMGLAQGRYSFATAIDLIQSVISIVLILSSNFIAKKTTQSGLF</sequence>
<proteinExistence type="inferred from homology"/>
<dbReference type="Gene3D" id="1.10.3720.10">
    <property type="entry name" value="MetI-like"/>
    <property type="match status" value="1"/>
</dbReference>
<keyword evidence="3 6" id="KW-0812">Transmembrane</keyword>
<comment type="caution">
    <text evidence="8">The sequence shown here is derived from an EMBL/GenBank/DDBJ whole genome shotgun (WGS) entry which is preliminary data.</text>
</comment>
<accession>A0ABS7C6P3</accession>
<evidence type="ECO:0000256" key="5">
    <source>
        <dbReference type="ARBA" id="ARBA00023136"/>
    </source>
</evidence>
<evidence type="ECO:0000259" key="7">
    <source>
        <dbReference type="PROSITE" id="PS50928"/>
    </source>
</evidence>
<evidence type="ECO:0000313" key="9">
    <source>
        <dbReference type="Proteomes" id="UP001519887"/>
    </source>
</evidence>
<dbReference type="EMBL" id="JAHZIK010000612">
    <property type="protein sequence ID" value="MBW7456574.1"/>
    <property type="molecule type" value="Genomic_DNA"/>
</dbReference>
<comment type="subcellular location">
    <subcellularLocation>
        <location evidence="6">Cell membrane</location>
        <topology evidence="6">Multi-pass membrane protein</topology>
    </subcellularLocation>
    <subcellularLocation>
        <location evidence="1">Membrane</location>
        <topology evidence="1">Multi-pass membrane protein</topology>
    </subcellularLocation>
</comment>
<keyword evidence="5 6" id="KW-0472">Membrane</keyword>
<dbReference type="Pfam" id="PF00528">
    <property type="entry name" value="BPD_transp_1"/>
    <property type="match status" value="1"/>
</dbReference>
<name>A0ABS7C6P3_9BACL</name>
<feature type="domain" description="ABC transmembrane type-1" evidence="7">
    <location>
        <begin position="111"/>
        <end position="333"/>
    </location>
</feature>
<dbReference type="Proteomes" id="UP001519887">
    <property type="component" value="Unassembled WGS sequence"/>
</dbReference>
<protein>
    <submittedName>
        <fullName evidence="8">ABC transporter permease subunit</fullName>
    </submittedName>
</protein>
<evidence type="ECO:0000256" key="3">
    <source>
        <dbReference type="ARBA" id="ARBA00022692"/>
    </source>
</evidence>
<feature type="transmembrane region" description="Helical" evidence="6">
    <location>
        <begin position="254"/>
        <end position="276"/>
    </location>
</feature>
<feature type="transmembrane region" description="Helical" evidence="6">
    <location>
        <begin position="115"/>
        <end position="136"/>
    </location>
</feature>
<feature type="transmembrane region" description="Helical" evidence="6">
    <location>
        <begin position="214"/>
        <end position="233"/>
    </location>
</feature>